<organism evidence="9">
    <name type="scientific">Thiothrix fructosivorans</name>
    <dbReference type="NCBI Taxonomy" id="111770"/>
    <lineage>
        <taxon>Bacteria</taxon>
        <taxon>Pseudomonadati</taxon>
        <taxon>Pseudomonadota</taxon>
        <taxon>Gammaproteobacteria</taxon>
        <taxon>Thiotrichales</taxon>
        <taxon>Thiotrichaceae</taxon>
        <taxon>Thiothrix</taxon>
    </lineage>
</organism>
<dbReference type="GO" id="GO:0003723">
    <property type="term" value="F:RNA binding"/>
    <property type="evidence" value="ECO:0007669"/>
    <property type="project" value="InterPro"/>
</dbReference>
<dbReference type="InterPro" id="IPR029026">
    <property type="entry name" value="tRNA_m1G_MTases_N"/>
</dbReference>
<dbReference type="EMBL" id="CP072748">
    <property type="protein sequence ID" value="QTX10796.1"/>
    <property type="molecule type" value="Genomic_DNA"/>
</dbReference>
<reference evidence="9" key="2">
    <citation type="submission" date="2021-04" db="EMBL/GenBank/DDBJ databases">
        <title>Complete Genome and methylome analysis of Thiothrix fructosivorans ATCC 49748.</title>
        <authorList>
            <person name="Fomenkov A."/>
            <person name="Sun L."/>
            <person name="Vincze T."/>
            <person name="Grabovich M.Y."/>
            <person name="Roberts R.J."/>
        </authorList>
    </citation>
    <scope>NUCLEOTIDE SEQUENCE</scope>
    <source>
        <strain evidence="9">ATCC 49748</strain>
    </source>
</reference>
<dbReference type="GO" id="GO:0005829">
    <property type="term" value="C:cytosol"/>
    <property type="evidence" value="ECO:0007669"/>
    <property type="project" value="TreeGrafter"/>
</dbReference>
<dbReference type="Pfam" id="PF00588">
    <property type="entry name" value="SpoU_methylase"/>
    <property type="match status" value="1"/>
</dbReference>
<dbReference type="InterPro" id="IPR029064">
    <property type="entry name" value="Ribosomal_eL30-like_sf"/>
</dbReference>
<name>A0A8B0SHE9_9GAMM</name>
<keyword evidence="3 6" id="KW-0489">Methyltransferase</keyword>
<dbReference type="EC" id="2.1.1.185" evidence="6"/>
<dbReference type="RefSeq" id="WP_207249442.1">
    <property type="nucleotide sequence ID" value="NZ_JAFMPM010000005.1"/>
</dbReference>
<keyword evidence="5 6" id="KW-0949">S-adenosyl-L-methionine</keyword>
<keyword evidence="1 6" id="KW-0963">Cytoplasm</keyword>
<dbReference type="FunFam" id="3.40.1280.10:FF:000008">
    <property type="entry name" value="Group 3 RNA methyltransferase TrmH"/>
    <property type="match status" value="1"/>
</dbReference>
<feature type="domain" description="RNA 2-O ribose methyltransferase substrate binding" evidence="7">
    <location>
        <begin position="5"/>
        <end position="81"/>
    </location>
</feature>
<dbReference type="EMBL" id="JAFMPM010000005">
    <property type="protein sequence ID" value="MBO0611534.1"/>
    <property type="molecule type" value="Genomic_DNA"/>
</dbReference>
<dbReference type="Gene3D" id="3.30.1330.30">
    <property type="match status" value="1"/>
</dbReference>
<keyword evidence="4 6" id="KW-0808">Transferase</keyword>
<dbReference type="SUPFAM" id="SSF55315">
    <property type="entry name" value="L30e-like"/>
    <property type="match status" value="1"/>
</dbReference>
<evidence type="ECO:0000256" key="4">
    <source>
        <dbReference type="ARBA" id="ARBA00022679"/>
    </source>
</evidence>
<dbReference type="Proteomes" id="UP000664466">
    <property type="component" value="Unassembled WGS sequence"/>
</dbReference>
<keyword evidence="8" id="KW-0614">Plasmid</keyword>
<comment type="similarity">
    <text evidence="6">Belongs to the class IV-like SAM-binding methyltransferase superfamily. RNA methyltransferase TrmH family. RlmB subfamily.</text>
</comment>
<geneLocation type="plasmid" evidence="8">
    <name>pTfr446</name>
</geneLocation>
<evidence type="ECO:0000256" key="6">
    <source>
        <dbReference type="HAMAP-Rule" id="MF_01887"/>
    </source>
</evidence>
<dbReference type="SUPFAM" id="SSF75217">
    <property type="entry name" value="alpha/beta knot"/>
    <property type="match status" value="1"/>
</dbReference>
<comment type="subcellular location">
    <subcellularLocation>
        <location evidence="6">Cytoplasm</location>
    </subcellularLocation>
</comment>
<evidence type="ECO:0000313" key="10">
    <source>
        <dbReference type="Proteomes" id="UP000664466"/>
    </source>
</evidence>
<dbReference type="NCBIfam" id="TIGR00186">
    <property type="entry name" value="rRNA_methyl_3"/>
    <property type="match status" value="1"/>
</dbReference>
<protein>
    <recommendedName>
        <fullName evidence="6">23S rRNA (guanosine-2'-O-)-methyltransferase RlmB</fullName>
        <ecNumber evidence="6">2.1.1.185</ecNumber>
    </recommendedName>
    <alternativeName>
        <fullName evidence="6">23S rRNA (guanosine2251 2'-O)-methyltransferase</fullName>
    </alternativeName>
    <alternativeName>
        <fullName evidence="6">23S rRNA Gm2251 2'-O-methyltransferase</fullName>
    </alternativeName>
</protein>
<dbReference type="InterPro" id="IPR029028">
    <property type="entry name" value="Alpha/beta_knot_MTases"/>
</dbReference>
<dbReference type="PANTHER" id="PTHR46429:SF1">
    <property type="entry name" value="23S RRNA (GUANOSINE-2'-O-)-METHYLTRANSFERASE RLMB"/>
    <property type="match status" value="1"/>
</dbReference>
<keyword evidence="2 6" id="KW-0698">rRNA processing</keyword>
<keyword evidence="10" id="KW-1185">Reference proteome</keyword>
<gene>
    <name evidence="6 9" type="primary">rlmB</name>
    <name evidence="8" type="ORF">J1836_01125</name>
    <name evidence="9" type="ORF">J1836_019940</name>
</gene>
<evidence type="ECO:0000256" key="3">
    <source>
        <dbReference type="ARBA" id="ARBA00022603"/>
    </source>
</evidence>
<dbReference type="HAMAP" id="MF_01887">
    <property type="entry name" value="23SrRNA_methyltr_B"/>
    <property type="match status" value="1"/>
</dbReference>
<evidence type="ECO:0000256" key="2">
    <source>
        <dbReference type="ARBA" id="ARBA00022552"/>
    </source>
</evidence>
<evidence type="ECO:0000313" key="9">
    <source>
        <dbReference type="EMBL" id="QTX10796.1"/>
    </source>
</evidence>
<dbReference type="SMART" id="SM00967">
    <property type="entry name" value="SpoU_sub_bind"/>
    <property type="match status" value="1"/>
</dbReference>
<evidence type="ECO:0000313" key="8">
    <source>
        <dbReference type="EMBL" id="MBO0611534.1"/>
    </source>
</evidence>
<feature type="binding site" evidence="6">
    <location>
        <position position="198"/>
    </location>
    <ligand>
        <name>S-adenosyl-L-methionine</name>
        <dbReference type="ChEBI" id="CHEBI:59789"/>
    </ligand>
</feature>
<evidence type="ECO:0000256" key="5">
    <source>
        <dbReference type="ARBA" id="ARBA00022691"/>
    </source>
</evidence>
<dbReference type="Pfam" id="PF08032">
    <property type="entry name" value="SpoU_sub_bind"/>
    <property type="match status" value="1"/>
</dbReference>
<proteinExistence type="inferred from homology"/>
<dbReference type="CDD" id="cd18103">
    <property type="entry name" value="SpoU-like_RlmB"/>
    <property type="match status" value="1"/>
</dbReference>
<evidence type="ECO:0000259" key="7">
    <source>
        <dbReference type="SMART" id="SM00967"/>
    </source>
</evidence>
<dbReference type="PANTHER" id="PTHR46429">
    <property type="entry name" value="23S RRNA (GUANOSINE-2'-O-)-METHYLTRANSFERASE RLMB"/>
    <property type="match status" value="1"/>
</dbReference>
<feature type="binding site" evidence="6">
    <location>
        <position position="227"/>
    </location>
    <ligand>
        <name>S-adenosyl-L-methionine</name>
        <dbReference type="ChEBI" id="CHEBI:59789"/>
    </ligand>
</feature>
<dbReference type="InterPro" id="IPR024915">
    <property type="entry name" value="23S_rRNA_MeTrfase_RlmB"/>
</dbReference>
<reference evidence="8 10" key="1">
    <citation type="submission" date="2021-03" db="EMBL/GenBank/DDBJ databases">
        <title>Draft genome and methylome analysis of Thiotrix fructosivoruns ATCC 49748.</title>
        <authorList>
            <person name="Fomenkov A."/>
            <person name="Grabovich M.Y."/>
            <person name="Roberts R.J."/>
        </authorList>
    </citation>
    <scope>NUCLEOTIDE SEQUENCE [LARGE SCALE GENOMIC DNA]</scope>
    <source>
        <strain evidence="8 10">ATCC 49748</strain>
        <plasmid evidence="8">pTfr446</plasmid>
    </source>
</reference>
<evidence type="ECO:0000256" key="1">
    <source>
        <dbReference type="ARBA" id="ARBA00022490"/>
    </source>
</evidence>
<dbReference type="Gene3D" id="3.40.1280.10">
    <property type="match status" value="1"/>
</dbReference>
<comment type="function">
    <text evidence="6">Specifically methylates the ribose of guanosine 2251 in 23S rRNA.</text>
</comment>
<dbReference type="GO" id="GO:0070039">
    <property type="term" value="F:rRNA (guanosine-2'-O-)-methyltransferase activity"/>
    <property type="evidence" value="ECO:0007669"/>
    <property type="project" value="UniProtKB-UniRule"/>
</dbReference>
<dbReference type="AlphaFoldDB" id="A0A8B0SHE9"/>
<feature type="binding site" evidence="6">
    <location>
        <position position="218"/>
    </location>
    <ligand>
        <name>S-adenosyl-L-methionine</name>
        <dbReference type="ChEBI" id="CHEBI:59789"/>
    </ligand>
</feature>
<sequence>MSKSIICGVHAVESALRNDTENLGQIWLDKRSRNDRLKKLEKMAEENGMRVFLIDEDKLDKMAGNNRHQGIVAEYYKLKAWTENDFYDMLDGMSEPPFLLVLDGVTDPHNLGACLRTAEGAGVHAVIAPKDNAASITPTVRKVASGAAEIIPFIPVTNLARTLETLKSRGIWLTGTSDKAKQTLYQADLKGPMALVMGAEGAGIRRLTEESCDYLISIPMAGQVSSLNVSVATGVCLYEALRQRQSKPAKS</sequence>
<dbReference type="InterPro" id="IPR001537">
    <property type="entry name" value="SpoU_MeTrfase"/>
</dbReference>
<comment type="catalytic activity">
    <reaction evidence="6">
        <text>guanosine(2251) in 23S rRNA + S-adenosyl-L-methionine = 2'-O-methylguanosine(2251) in 23S rRNA + S-adenosyl-L-homocysteine + H(+)</text>
        <dbReference type="Rhea" id="RHEA:24140"/>
        <dbReference type="Rhea" id="RHEA-COMP:10239"/>
        <dbReference type="Rhea" id="RHEA-COMP:10241"/>
        <dbReference type="ChEBI" id="CHEBI:15378"/>
        <dbReference type="ChEBI" id="CHEBI:57856"/>
        <dbReference type="ChEBI" id="CHEBI:59789"/>
        <dbReference type="ChEBI" id="CHEBI:74269"/>
        <dbReference type="ChEBI" id="CHEBI:74445"/>
        <dbReference type="EC" id="2.1.1.185"/>
    </reaction>
</comment>
<accession>A0A8B0SHE9</accession>
<dbReference type="InterPro" id="IPR004441">
    <property type="entry name" value="rRNA_MeTrfase_TrmH"/>
</dbReference>
<dbReference type="InterPro" id="IPR013123">
    <property type="entry name" value="SpoU_subst-bd"/>
</dbReference>